<sequence length="181" mass="20152">MERDINSYGFQLGNSLMELDMTQQKFAEETNVSRETVSAYKNERANAPSDIKAKSVHITDNPFLAIAAAHESSGGTSAPILNGNNVEMNRHTCLIKTVEELEELLVAIKAVKPILIKPPNQYTAEERMQIEAMLQETLDVNTSCTNMTAIICKETKISWIGQWTKHTTKLVARGFLKIVKG</sequence>
<dbReference type="InterPro" id="IPR010982">
    <property type="entry name" value="Lambda_DNA-bd_dom_sf"/>
</dbReference>
<dbReference type="AlphaFoldDB" id="A0AAP3DLP1"/>
<dbReference type="CDD" id="cd00093">
    <property type="entry name" value="HTH_XRE"/>
    <property type="match status" value="1"/>
</dbReference>
<dbReference type="Proteomes" id="UP001077662">
    <property type="component" value="Unassembled WGS sequence"/>
</dbReference>
<proteinExistence type="predicted"/>
<gene>
    <name evidence="1" type="ORF">O0554_26565</name>
</gene>
<comment type="caution">
    <text evidence="1">The sequence shown here is derived from an EMBL/GenBank/DDBJ whole genome shotgun (WGS) entry which is preliminary data.</text>
</comment>
<dbReference type="SUPFAM" id="SSF47413">
    <property type="entry name" value="lambda repressor-like DNA-binding domains"/>
    <property type="match status" value="1"/>
</dbReference>
<dbReference type="RefSeq" id="WP_258435055.1">
    <property type="nucleotide sequence ID" value="NZ_JANSGW010000077.1"/>
</dbReference>
<dbReference type="InterPro" id="IPR001387">
    <property type="entry name" value="Cro/C1-type_HTH"/>
</dbReference>
<evidence type="ECO:0000313" key="1">
    <source>
        <dbReference type="EMBL" id="MCZ0810398.1"/>
    </source>
</evidence>
<protein>
    <submittedName>
        <fullName evidence="1">Helix-turn-helix transcriptional regulator</fullName>
    </submittedName>
</protein>
<name>A0AAP3DLP1_BRELA</name>
<evidence type="ECO:0000313" key="2">
    <source>
        <dbReference type="Proteomes" id="UP001077662"/>
    </source>
</evidence>
<accession>A0AAP3DLP1</accession>
<organism evidence="1 2">
    <name type="scientific">Brevibacillus laterosporus</name>
    <name type="common">Bacillus laterosporus</name>
    <dbReference type="NCBI Taxonomy" id="1465"/>
    <lineage>
        <taxon>Bacteria</taxon>
        <taxon>Bacillati</taxon>
        <taxon>Bacillota</taxon>
        <taxon>Bacilli</taxon>
        <taxon>Bacillales</taxon>
        <taxon>Paenibacillaceae</taxon>
        <taxon>Brevibacillus</taxon>
    </lineage>
</organism>
<dbReference type="GO" id="GO:0003677">
    <property type="term" value="F:DNA binding"/>
    <property type="evidence" value="ECO:0007669"/>
    <property type="project" value="InterPro"/>
</dbReference>
<dbReference type="Gene3D" id="1.10.260.40">
    <property type="entry name" value="lambda repressor-like DNA-binding domains"/>
    <property type="match status" value="1"/>
</dbReference>
<dbReference type="EMBL" id="JAPTNE010000077">
    <property type="protein sequence ID" value="MCZ0810398.1"/>
    <property type="molecule type" value="Genomic_DNA"/>
</dbReference>
<reference evidence="1" key="1">
    <citation type="submission" date="2022-09" db="EMBL/GenBank/DDBJ databases">
        <title>Genome analysis and characterization of larvicidal activity of Brevibacillus strains.</title>
        <authorList>
            <person name="Patrusheva E.V."/>
            <person name="Izotova A.O."/>
            <person name="Toshchakov S.V."/>
            <person name="Sineoky S.P."/>
        </authorList>
    </citation>
    <scope>NUCLEOTIDE SEQUENCE</scope>
    <source>
        <strain evidence="1">VKPM_B-13247</strain>
    </source>
</reference>